<feature type="transmembrane region" description="Helical" evidence="1">
    <location>
        <begin position="6"/>
        <end position="31"/>
    </location>
</feature>
<sequence>MVSPDGLAYGLATAVLGGGVVRFAHVISMLAGVLPVVEPEGDARTATGMRTLLLKGTGVFVAGVGVLVTLLSVGN</sequence>
<dbReference type="EMBL" id="JBHSXN010000003">
    <property type="protein sequence ID" value="MFC6954443.1"/>
    <property type="molecule type" value="Genomic_DNA"/>
</dbReference>
<evidence type="ECO:0000313" key="2">
    <source>
        <dbReference type="EMBL" id="MFC6954443.1"/>
    </source>
</evidence>
<proteinExistence type="predicted"/>
<dbReference type="RefSeq" id="WP_336351392.1">
    <property type="nucleotide sequence ID" value="NZ_JAZAQL010000003.1"/>
</dbReference>
<protein>
    <submittedName>
        <fullName evidence="2">Uncharacterized protein</fullName>
    </submittedName>
</protein>
<keyword evidence="1" id="KW-1133">Transmembrane helix</keyword>
<dbReference type="AlphaFoldDB" id="A0ABD5VHV5"/>
<dbReference type="Proteomes" id="UP001596395">
    <property type="component" value="Unassembled WGS sequence"/>
</dbReference>
<feature type="transmembrane region" description="Helical" evidence="1">
    <location>
        <begin position="52"/>
        <end position="73"/>
    </location>
</feature>
<name>A0ABD5VHV5_9EURY</name>
<keyword evidence="1" id="KW-0472">Membrane</keyword>
<evidence type="ECO:0000256" key="1">
    <source>
        <dbReference type="SAM" id="Phobius"/>
    </source>
</evidence>
<evidence type="ECO:0000313" key="3">
    <source>
        <dbReference type="Proteomes" id="UP001596395"/>
    </source>
</evidence>
<keyword evidence="3" id="KW-1185">Reference proteome</keyword>
<keyword evidence="1" id="KW-0812">Transmembrane</keyword>
<accession>A0ABD5VHV5</accession>
<reference evidence="2 3" key="1">
    <citation type="journal article" date="2019" name="Int. J. Syst. Evol. Microbiol.">
        <title>The Global Catalogue of Microorganisms (GCM) 10K type strain sequencing project: providing services to taxonomists for standard genome sequencing and annotation.</title>
        <authorList>
            <consortium name="The Broad Institute Genomics Platform"/>
            <consortium name="The Broad Institute Genome Sequencing Center for Infectious Disease"/>
            <person name="Wu L."/>
            <person name="Ma J."/>
        </authorList>
    </citation>
    <scope>NUCLEOTIDE SEQUENCE [LARGE SCALE GENOMIC DNA]</scope>
    <source>
        <strain evidence="2 3">GX26</strain>
    </source>
</reference>
<comment type="caution">
    <text evidence="2">The sequence shown here is derived from an EMBL/GenBank/DDBJ whole genome shotgun (WGS) entry which is preliminary data.</text>
</comment>
<gene>
    <name evidence="2" type="ORF">ACFQGB_16385</name>
</gene>
<organism evidence="2 3">
    <name type="scientific">Halorubellus litoreus</name>
    <dbReference type="NCBI Taxonomy" id="755308"/>
    <lineage>
        <taxon>Archaea</taxon>
        <taxon>Methanobacteriati</taxon>
        <taxon>Methanobacteriota</taxon>
        <taxon>Stenosarchaea group</taxon>
        <taxon>Halobacteria</taxon>
        <taxon>Halobacteriales</taxon>
        <taxon>Halorubellaceae</taxon>
        <taxon>Halorubellus</taxon>
    </lineage>
</organism>